<dbReference type="EMBL" id="AP018930">
    <property type="protein sequence ID" value="BBG25967.1"/>
    <property type="molecule type" value="Genomic_DNA"/>
</dbReference>
<dbReference type="InterPro" id="IPR006656">
    <property type="entry name" value="Mopterin_OxRdtase"/>
</dbReference>
<keyword evidence="1" id="KW-0004">4Fe-4S</keyword>
<sequence length="375" mass="42473">MVFVSRNPLEGIVPDIVRRIDEGRKKGMKVVVVDPRRSAIAERYADRWIPVKPGSDSAFLLSLIYYMIKKGTYDEEFLMKCSNAPLMIYDDMTSAGVYAPSLLYEGEVNGRIARTAFLYLMKEGEKVYPRVGDICGVKEDDIRYVAEGLWDNHPASVVDDGWHTSFSTDSTYAWMSALIVNAVLGNLDRRGGLMFSKKANVSLVERKMEGRIDRVRYPLSYASFQEVYRSILTGSPYPVRALMVVGTNLDGRDPNSEMVRKALSQVEFMVVVDVMPSDVTEYADVVLAESTYLERDELPLPVGWTLESWVDVHQKALEPLYDTKPLWWIILELDHRLGLSNDTYDTLEESLCAPTLPSLGCVSPSRSYRRCTLTR</sequence>
<dbReference type="AlphaFoldDB" id="A0A510E0K1"/>
<evidence type="ECO:0000256" key="1">
    <source>
        <dbReference type="ARBA" id="ARBA00022485"/>
    </source>
</evidence>
<keyword evidence="3" id="KW-0732">Signal</keyword>
<accession>A0A510E0K1</accession>
<dbReference type="SUPFAM" id="SSF53706">
    <property type="entry name" value="Formate dehydrogenase/DMSO reductase, domains 1-3"/>
    <property type="match status" value="1"/>
</dbReference>
<protein>
    <submittedName>
        <fullName evidence="6">Dimethyl sulfoxide reductase catalytic subunit A</fullName>
    </submittedName>
</protein>
<name>A0A510E0K1_9CREN</name>
<organism evidence="6 7">
    <name type="scientific">Sulfuracidifex tepidarius</name>
    <dbReference type="NCBI Taxonomy" id="1294262"/>
    <lineage>
        <taxon>Archaea</taxon>
        <taxon>Thermoproteota</taxon>
        <taxon>Thermoprotei</taxon>
        <taxon>Sulfolobales</taxon>
        <taxon>Sulfolobaceae</taxon>
        <taxon>Sulfuracidifex</taxon>
    </lineage>
</organism>
<keyword evidence="1" id="KW-0479">Metal-binding</keyword>
<dbReference type="Gene3D" id="3.40.228.10">
    <property type="entry name" value="Dimethylsulfoxide Reductase, domain 2"/>
    <property type="match status" value="1"/>
</dbReference>
<reference evidence="7" key="1">
    <citation type="submission" date="2018-09" db="EMBL/GenBank/DDBJ databases">
        <title>Complete Genome Sequencing of Sulfolobus sp. JCM 16834.</title>
        <authorList>
            <person name="Kato S."/>
            <person name="Itoh T."/>
            <person name="Ohkuma M."/>
        </authorList>
    </citation>
    <scope>NUCLEOTIDE SEQUENCE [LARGE SCALE GENOMIC DNA]</scope>
    <source>
        <strain evidence="7">IC-007</strain>
    </source>
</reference>
<evidence type="ECO:0000259" key="5">
    <source>
        <dbReference type="Pfam" id="PF00384"/>
    </source>
</evidence>
<proteinExistence type="predicted"/>
<dbReference type="GO" id="GO:0051539">
    <property type="term" value="F:4 iron, 4 sulfur cluster binding"/>
    <property type="evidence" value="ECO:0007669"/>
    <property type="project" value="UniProtKB-KW"/>
</dbReference>
<evidence type="ECO:0000256" key="3">
    <source>
        <dbReference type="ARBA" id="ARBA00022729"/>
    </source>
</evidence>
<keyword evidence="4" id="KW-0560">Oxidoreductase</keyword>
<dbReference type="PANTHER" id="PTHR43742">
    <property type="entry name" value="TRIMETHYLAMINE-N-OXIDE REDUCTASE"/>
    <property type="match status" value="1"/>
</dbReference>
<evidence type="ECO:0000256" key="2">
    <source>
        <dbReference type="ARBA" id="ARBA00022505"/>
    </source>
</evidence>
<evidence type="ECO:0000256" key="4">
    <source>
        <dbReference type="ARBA" id="ARBA00023002"/>
    </source>
</evidence>
<keyword evidence="2" id="KW-0500">Molybdenum</keyword>
<dbReference type="PANTHER" id="PTHR43742:SF9">
    <property type="entry name" value="TETRATHIONATE REDUCTASE SUBUNIT A"/>
    <property type="match status" value="1"/>
</dbReference>
<dbReference type="GO" id="GO:0016491">
    <property type="term" value="F:oxidoreductase activity"/>
    <property type="evidence" value="ECO:0007669"/>
    <property type="project" value="UniProtKB-KW"/>
</dbReference>
<evidence type="ECO:0000313" key="7">
    <source>
        <dbReference type="Proteomes" id="UP000325030"/>
    </source>
</evidence>
<keyword evidence="1" id="KW-0411">Iron-sulfur</keyword>
<keyword evidence="1" id="KW-0408">Iron</keyword>
<evidence type="ECO:0000313" key="6">
    <source>
        <dbReference type="EMBL" id="BBG25967.1"/>
    </source>
</evidence>
<dbReference type="Gene3D" id="3.40.50.740">
    <property type="match status" value="1"/>
</dbReference>
<dbReference type="Pfam" id="PF00384">
    <property type="entry name" value="Molybdopterin"/>
    <property type="match status" value="1"/>
</dbReference>
<feature type="domain" description="Molybdopterin oxidoreductase" evidence="5">
    <location>
        <begin position="2"/>
        <end position="333"/>
    </location>
</feature>
<dbReference type="InterPro" id="IPR050612">
    <property type="entry name" value="Prok_Mopterin_Oxidored"/>
</dbReference>
<gene>
    <name evidence="6" type="ORF">IC007_0472</name>
</gene>
<dbReference type="Proteomes" id="UP000325030">
    <property type="component" value="Chromosome"/>
</dbReference>